<dbReference type="GO" id="GO:0006874">
    <property type="term" value="P:intracellular calcium ion homeostasis"/>
    <property type="evidence" value="ECO:0007669"/>
    <property type="project" value="TreeGrafter"/>
</dbReference>
<dbReference type="InterPro" id="IPR044880">
    <property type="entry name" value="NCX_ion-bd_dom_sf"/>
</dbReference>
<evidence type="ECO:0000256" key="2">
    <source>
        <dbReference type="ARBA" id="ARBA00022692"/>
    </source>
</evidence>
<dbReference type="Pfam" id="PF01699">
    <property type="entry name" value="Na_Ca_ex"/>
    <property type="match status" value="2"/>
</dbReference>
<keyword evidence="4 5" id="KW-0472">Membrane</keyword>
<gene>
    <name evidence="7" type="ORF">Thert_00957</name>
</gene>
<dbReference type="EMBL" id="CP016893">
    <property type="protein sequence ID" value="AST57082.1"/>
    <property type="molecule type" value="Genomic_DNA"/>
</dbReference>
<comment type="subcellular location">
    <subcellularLocation>
        <location evidence="1">Membrane</location>
        <topology evidence="1">Multi-pass membrane protein</topology>
    </subcellularLocation>
</comment>
<feature type="transmembrane region" description="Helical" evidence="5">
    <location>
        <begin position="254"/>
        <end position="273"/>
    </location>
</feature>
<dbReference type="AlphaFoldDB" id="A0A223HXB8"/>
<protein>
    <submittedName>
        <fullName evidence="7">Membrane protein</fullName>
    </submittedName>
</protein>
<feature type="transmembrane region" description="Helical" evidence="5">
    <location>
        <begin position="145"/>
        <end position="163"/>
    </location>
</feature>
<dbReference type="PANTHER" id="PTHR10846:SF8">
    <property type="entry name" value="INNER MEMBRANE PROTEIN YRBG"/>
    <property type="match status" value="1"/>
</dbReference>
<evidence type="ECO:0000259" key="6">
    <source>
        <dbReference type="Pfam" id="PF01699"/>
    </source>
</evidence>
<sequence>MAFMIAMFSLSLIFILASCLYFTNAVEWLGKKLNLSQGVIGSIFAAVGTAMPETIIPLIAIVFHKGQASDEIGVGAIVGAPFMLSTLGFFVTGASAIVYALFRKRPFKITPSLTGFQRDLTYFIIIYSVAVITSIVNNYIDIKNIVSIAILVSYFVYVIRTFSSKDDSLRDLKNLYFSNQFHLKPTINLIILQLVFSLFGISYGAHIFIKYTEQLSALLGVPPAILSLIITPIATELPEKLNSILWIGQKKDTLALGNITGAMVFQSSMPVAIGMMFTEWNLTGLTMLTTVLALISSYISLIYAASKKSLSPFILMAGSIFYCIFLLQLL</sequence>
<keyword evidence="3 5" id="KW-1133">Transmembrane helix</keyword>
<dbReference type="InterPro" id="IPR004481">
    <property type="entry name" value="K/Na/Ca-exchanger"/>
</dbReference>
<dbReference type="Proteomes" id="UP000214975">
    <property type="component" value="Chromosome"/>
</dbReference>
<dbReference type="GO" id="GO:0008273">
    <property type="term" value="F:calcium, potassium:sodium antiporter activity"/>
    <property type="evidence" value="ECO:0007669"/>
    <property type="project" value="TreeGrafter"/>
</dbReference>
<evidence type="ECO:0000313" key="8">
    <source>
        <dbReference type="Proteomes" id="UP000214975"/>
    </source>
</evidence>
<evidence type="ECO:0000256" key="5">
    <source>
        <dbReference type="SAM" id="Phobius"/>
    </source>
</evidence>
<proteinExistence type="predicted"/>
<evidence type="ECO:0000256" key="1">
    <source>
        <dbReference type="ARBA" id="ARBA00004141"/>
    </source>
</evidence>
<keyword evidence="2 5" id="KW-0812">Transmembrane</keyword>
<feature type="transmembrane region" description="Helical" evidence="5">
    <location>
        <begin position="41"/>
        <end position="63"/>
    </location>
</feature>
<dbReference type="PANTHER" id="PTHR10846">
    <property type="entry name" value="SODIUM/POTASSIUM/CALCIUM EXCHANGER"/>
    <property type="match status" value="1"/>
</dbReference>
<evidence type="ECO:0000256" key="3">
    <source>
        <dbReference type="ARBA" id="ARBA00022989"/>
    </source>
</evidence>
<organism evidence="7 8">
    <name type="scientific">Thermoanaerobacterium thermosaccharolyticum</name>
    <name type="common">Clostridium thermosaccharolyticum</name>
    <dbReference type="NCBI Taxonomy" id="1517"/>
    <lineage>
        <taxon>Bacteria</taxon>
        <taxon>Bacillati</taxon>
        <taxon>Bacillota</taxon>
        <taxon>Clostridia</taxon>
        <taxon>Thermoanaerobacterales</taxon>
        <taxon>Thermoanaerobacteraceae</taxon>
        <taxon>Thermoanaerobacterium</taxon>
    </lineage>
</organism>
<feature type="domain" description="Sodium/calcium exchanger membrane region" evidence="6">
    <location>
        <begin position="191"/>
        <end position="327"/>
    </location>
</feature>
<evidence type="ECO:0000256" key="4">
    <source>
        <dbReference type="ARBA" id="ARBA00023136"/>
    </source>
</evidence>
<accession>A0A223HXB8</accession>
<feature type="transmembrane region" description="Helical" evidence="5">
    <location>
        <begin position="183"/>
        <end position="203"/>
    </location>
</feature>
<dbReference type="GO" id="GO:0005262">
    <property type="term" value="F:calcium channel activity"/>
    <property type="evidence" value="ECO:0007669"/>
    <property type="project" value="TreeGrafter"/>
</dbReference>
<dbReference type="Gene3D" id="1.20.1420.30">
    <property type="entry name" value="NCX, central ion-binding region"/>
    <property type="match status" value="1"/>
</dbReference>
<reference evidence="7 8" key="1">
    <citation type="submission" date="2016-08" db="EMBL/GenBank/DDBJ databases">
        <title>A novel genetic cassette of butanologenic Thermoanaerobacterium thermosaccharolyticum that directly convert cellulose to butanol.</title>
        <authorList>
            <person name="Li T."/>
            <person name="He J."/>
        </authorList>
    </citation>
    <scope>NUCLEOTIDE SEQUENCE [LARGE SCALE GENOMIC DNA]</scope>
    <source>
        <strain evidence="7 8">TG57</strain>
    </source>
</reference>
<feature type="transmembrane region" description="Helical" evidence="5">
    <location>
        <begin position="122"/>
        <end position="140"/>
    </location>
</feature>
<evidence type="ECO:0000313" key="7">
    <source>
        <dbReference type="EMBL" id="AST57082.1"/>
    </source>
</evidence>
<feature type="transmembrane region" description="Helical" evidence="5">
    <location>
        <begin position="285"/>
        <end position="304"/>
    </location>
</feature>
<dbReference type="InterPro" id="IPR004837">
    <property type="entry name" value="NaCa_Exmemb"/>
</dbReference>
<dbReference type="GO" id="GO:0005886">
    <property type="term" value="C:plasma membrane"/>
    <property type="evidence" value="ECO:0007669"/>
    <property type="project" value="TreeGrafter"/>
</dbReference>
<feature type="transmembrane region" description="Helical" evidence="5">
    <location>
        <begin position="310"/>
        <end position="329"/>
    </location>
</feature>
<feature type="transmembrane region" description="Helical" evidence="5">
    <location>
        <begin position="215"/>
        <end position="234"/>
    </location>
</feature>
<feature type="domain" description="Sodium/calcium exchanger membrane region" evidence="6">
    <location>
        <begin position="5"/>
        <end position="160"/>
    </location>
</feature>
<feature type="transmembrane region" description="Helical" evidence="5">
    <location>
        <begin position="75"/>
        <end position="102"/>
    </location>
</feature>
<name>A0A223HXB8_THETR</name>